<dbReference type="HOGENOM" id="CLU_1472298_0_0_11"/>
<dbReference type="AlphaFoldDB" id="K0JZF5"/>
<dbReference type="BioCyc" id="SESP1179773:BN6_RS11275-MONOMER"/>
<protein>
    <submittedName>
        <fullName evidence="2">Putative membrane protein</fullName>
    </submittedName>
</protein>
<name>K0JZF5_SACES</name>
<keyword evidence="1" id="KW-0812">Transmembrane</keyword>
<evidence type="ECO:0000256" key="1">
    <source>
        <dbReference type="SAM" id="Phobius"/>
    </source>
</evidence>
<dbReference type="RefSeq" id="WP_015099750.1">
    <property type="nucleotide sequence ID" value="NC_019673.1"/>
</dbReference>
<sequence>MSTDEPGSRPRPLKLVRSQASEAVGRGAAERIQAFTDGTLYVEATWGAVILAWLVDFLLVTAIAIGAAAAYYTAAPAYADPAVGAAVIGAAGLVVVPLLYGWFYGGGRGLGALLAGTRLVRIKDGSRVGLAKAGWAMLLRTLGFVIIALGALGGDSTDANQVRVSIDVRATQRLRAAGYHRLPA</sequence>
<keyword evidence="1" id="KW-0472">Membrane</keyword>
<reference evidence="2 3" key="1">
    <citation type="journal article" date="2012" name="BMC Genomics">
        <title>Complete genome sequence of Saccharothrix espanaensis DSM 44229T and comparison to the other completely sequenced Pseudonocardiaceae.</title>
        <authorList>
            <person name="Strobel T."/>
            <person name="Al-Dilaimi A."/>
            <person name="Blom J."/>
            <person name="Gessner A."/>
            <person name="Kalinowski J."/>
            <person name="Luzhetska M."/>
            <person name="Puhler A."/>
            <person name="Szczepanowski R."/>
            <person name="Bechthold A."/>
            <person name="Ruckert C."/>
        </authorList>
    </citation>
    <scope>NUCLEOTIDE SEQUENCE [LARGE SCALE GENOMIC DNA]</scope>
    <source>
        <strain evidence="3">ATCC 51144 / DSM 44229 / JCM 9112 / NBRC 15066 / NRRL 15764</strain>
    </source>
</reference>
<dbReference type="KEGG" id="sesp:BN6_23190"/>
<dbReference type="eggNOG" id="ENOG5033F8I">
    <property type="taxonomic scope" value="Bacteria"/>
</dbReference>
<gene>
    <name evidence="2" type="ordered locus">BN6_23190</name>
</gene>
<dbReference type="PATRIC" id="fig|1179773.3.peg.2316"/>
<keyword evidence="1" id="KW-1133">Transmembrane helix</keyword>
<feature type="transmembrane region" description="Helical" evidence="1">
    <location>
        <begin position="50"/>
        <end position="71"/>
    </location>
</feature>
<organism evidence="2 3">
    <name type="scientific">Saccharothrix espanaensis (strain ATCC 51144 / DSM 44229 / JCM 9112 / NBRC 15066 / NRRL 15764)</name>
    <dbReference type="NCBI Taxonomy" id="1179773"/>
    <lineage>
        <taxon>Bacteria</taxon>
        <taxon>Bacillati</taxon>
        <taxon>Actinomycetota</taxon>
        <taxon>Actinomycetes</taxon>
        <taxon>Pseudonocardiales</taxon>
        <taxon>Pseudonocardiaceae</taxon>
        <taxon>Saccharothrix</taxon>
    </lineage>
</organism>
<keyword evidence="3" id="KW-1185">Reference proteome</keyword>
<evidence type="ECO:0000313" key="2">
    <source>
        <dbReference type="EMBL" id="CCH29638.1"/>
    </source>
</evidence>
<accession>K0JZF5</accession>
<dbReference type="OrthoDB" id="4951023at2"/>
<dbReference type="Proteomes" id="UP000006281">
    <property type="component" value="Chromosome"/>
</dbReference>
<feature type="transmembrane region" description="Helical" evidence="1">
    <location>
        <begin position="133"/>
        <end position="153"/>
    </location>
</feature>
<dbReference type="EMBL" id="HE804045">
    <property type="protein sequence ID" value="CCH29638.1"/>
    <property type="molecule type" value="Genomic_DNA"/>
</dbReference>
<evidence type="ECO:0000313" key="3">
    <source>
        <dbReference type="Proteomes" id="UP000006281"/>
    </source>
</evidence>
<feature type="transmembrane region" description="Helical" evidence="1">
    <location>
        <begin position="83"/>
        <end position="103"/>
    </location>
</feature>
<proteinExistence type="predicted"/>